<dbReference type="CDD" id="cd03887">
    <property type="entry name" value="M20_Acy1L2"/>
    <property type="match status" value="1"/>
</dbReference>
<dbReference type="InterPro" id="IPR036264">
    <property type="entry name" value="Bact_exopeptidase_dim_dom"/>
</dbReference>
<gene>
    <name evidence="3" type="ORF">HGA03_17605</name>
</gene>
<dbReference type="GO" id="GO:0046657">
    <property type="term" value="P:folic acid catabolic process"/>
    <property type="evidence" value="ECO:0007669"/>
    <property type="project" value="TreeGrafter"/>
</dbReference>
<accession>A0A7X6KYH6</accession>
<proteinExistence type="inferred from homology"/>
<dbReference type="SUPFAM" id="SSF55031">
    <property type="entry name" value="Bacterial exopeptidase dimerisation domain"/>
    <property type="match status" value="1"/>
</dbReference>
<dbReference type="GO" id="GO:0016805">
    <property type="term" value="F:dipeptidase activity"/>
    <property type="evidence" value="ECO:0007669"/>
    <property type="project" value="InterPro"/>
</dbReference>
<keyword evidence="4" id="KW-1185">Reference proteome</keyword>
<dbReference type="AlphaFoldDB" id="A0A7X6KYH6"/>
<dbReference type="EMBL" id="JAAXOX010000016">
    <property type="protein sequence ID" value="NKY24478.1"/>
    <property type="molecule type" value="Genomic_DNA"/>
</dbReference>
<dbReference type="InterPro" id="IPR011650">
    <property type="entry name" value="Peptidase_M20_dimer"/>
</dbReference>
<dbReference type="GO" id="GO:0005737">
    <property type="term" value="C:cytoplasm"/>
    <property type="evidence" value="ECO:0007669"/>
    <property type="project" value="TreeGrafter"/>
</dbReference>
<dbReference type="InterPro" id="IPR017439">
    <property type="entry name" value="Amidohydrolase"/>
</dbReference>
<name>A0A7X6KYH6_9CELL</name>
<dbReference type="PANTHER" id="PTHR30575">
    <property type="entry name" value="PEPTIDASE M20"/>
    <property type="match status" value="1"/>
</dbReference>
<dbReference type="Gene3D" id="3.40.630.10">
    <property type="entry name" value="Zn peptidases"/>
    <property type="match status" value="1"/>
</dbReference>
<dbReference type="PANTHER" id="PTHR30575:SF0">
    <property type="entry name" value="XAA-ARG DIPEPTIDASE"/>
    <property type="match status" value="1"/>
</dbReference>
<dbReference type="Pfam" id="PF07687">
    <property type="entry name" value="M20_dimer"/>
    <property type="match status" value="1"/>
</dbReference>
<dbReference type="NCBIfam" id="TIGR01891">
    <property type="entry name" value="amidohydrolases"/>
    <property type="match status" value="1"/>
</dbReference>
<sequence>MTLSLDDATERVTATLDRHRERLLALSHALHEDPELAYQEHRSAARVAAVLAEAGFATEVGVYGLDTAVEAVTGTGDLTVTLCAEYDALPGIGHACGHNIIATAAVGAALALAPLADAAGLRVTLLGTPAEEHGGGKVDLLLAGAWEDAAMSLMVHGMSGVDAPSGAFAAQAVQRVRITFTGRASHAAAAPEHGINAGAAATLALTGIGLLRQHLPAGTSVNAFVEHGGDVTNIIPAHAEVQLEVRAGDVDVWRETYRRVLACFEGAAIATGCSWTVESTEHPYAPLASDPDLSRFWDAALTDLGRTIDGSGGLRGGSTDMGNVSQVVPSIHPTIAILGTTAAPHTPDFAAAARTPAGDRAALDGAAALARTVLAAALDPQVRADLLRRRAERPAGATRSTLHA</sequence>
<evidence type="ECO:0000313" key="3">
    <source>
        <dbReference type="EMBL" id="NKY24478.1"/>
    </source>
</evidence>
<dbReference type="Gene3D" id="3.30.70.360">
    <property type="match status" value="1"/>
</dbReference>
<dbReference type="InterPro" id="IPR002933">
    <property type="entry name" value="Peptidase_M20"/>
</dbReference>
<comment type="similarity">
    <text evidence="1">Belongs to the peptidase M20A family.</text>
</comment>
<protein>
    <recommendedName>
        <fullName evidence="1">Peptidase M20 domain-containing protein 2</fullName>
    </recommendedName>
</protein>
<dbReference type="GO" id="GO:0071713">
    <property type="term" value="F:para-aminobenzoyl-glutamate hydrolase activity"/>
    <property type="evidence" value="ECO:0007669"/>
    <property type="project" value="TreeGrafter"/>
</dbReference>
<dbReference type="InterPro" id="IPR017144">
    <property type="entry name" value="Xaa-Arg_dipeptidase"/>
</dbReference>
<organism evidence="3 4">
    <name type="scientific">Cellulomonas denverensis</name>
    <dbReference type="NCBI Taxonomy" id="264297"/>
    <lineage>
        <taxon>Bacteria</taxon>
        <taxon>Bacillati</taxon>
        <taxon>Actinomycetota</taxon>
        <taxon>Actinomycetes</taxon>
        <taxon>Micrococcales</taxon>
        <taxon>Cellulomonadaceae</taxon>
        <taxon>Cellulomonas</taxon>
    </lineage>
</organism>
<dbReference type="InterPro" id="IPR052030">
    <property type="entry name" value="Peptidase_M20/M20A_hydrolases"/>
</dbReference>
<evidence type="ECO:0000313" key="4">
    <source>
        <dbReference type="Proteomes" id="UP000581206"/>
    </source>
</evidence>
<dbReference type="PIRSF" id="PIRSF037226">
    <property type="entry name" value="Amidohydrolase_ACY1L2_prd"/>
    <property type="match status" value="1"/>
</dbReference>
<dbReference type="Pfam" id="PF01546">
    <property type="entry name" value="Peptidase_M20"/>
    <property type="match status" value="1"/>
</dbReference>
<dbReference type="FunFam" id="3.30.70.360:FF:000004">
    <property type="entry name" value="Peptidase M20 domain-containing protein 2"/>
    <property type="match status" value="1"/>
</dbReference>
<dbReference type="Proteomes" id="UP000581206">
    <property type="component" value="Unassembled WGS sequence"/>
</dbReference>
<evidence type="ECO:0000256" key="1">
    <source>
        <dbReference type="PIRNR" id="PIRNR037226"/>
    </source>
</evidence>
<feature type="domain" description="Peptidase M20 dimerisation" evidence="2">
    <location>
        <begin position="175"/>
        <end position="251"/>
    </location>
</feature>
<dbReference type="RefSeq" id="WP_168631603.1">
    <property type="nucleotide sequence ID" value="NZ_BONL01000008.1"/>
</dbReference>
<dbReference type="SUPFAM" id="SSF53187">
    <property type="entry name" value="Zn-dependent exopeptidases"/>
    <property type="match status" value="1"/>
</dbReference>
<evidence type="ECO:0000259" key="2">
    <source>
        <dbReference type="Pfam" id="PF07687"/>
    </source>
</evidence>
<reference evidence="3 4" key="1">
    <citation type="submission" date="2020-04" db="EMBL/GenBank/DDBJ databases">
        <title>MicrobeNet Type strains.</title>
        <authorList>
            <person name="Nicholson A.C."/>
        </authorList>
    </citation>
    <scope>NUCLEOTIDE SEQUENCE [LARGE SCALE GENOMIC DNA]</scope>
    <source>
        <strain evidence="3 4">ATCC BAA-788</strain>
    </source>
</reference>
<comment type="caution">
    <text evidence="3">The sequence shown here is derived from an EMBL/GenBank/DDBJ whole genome shotgun (WGS) entry which is preliminary data.</text>
</comment>